<reference evidence="1" key="1">
    <citation type="submission" date="2021-02" db="EMBL/GenBank/DDBJ databases">
        <title>First Annotated Genome of the Yellow-green Alga Tribonema minus.</title>
        <authorList>
            <person name="Mahan K.M."/>
        </authorList>
    </citation>
    <scope>NUCLEOTIDE SEQUENCE</scope>
    <source>
        <strain evidence="1">UTEX B ZZ1240</strain>
    </source>
</reference>
<dbReference type="OrthoDB" id="202825at2759"/>
<dbReference type="PANTHER" id="PTHR47551">
    <property type="entry name" value="TUBULIN--TYROSINE LIGASE PBY1-RELATED"/>
    <property type="match status" value="1"/>
</dbReference>
<gene>
    <name evidence="1" type="ORF">JKP88DRAFT_195493</name>
</gene>
<evidence type="ECO:0000313" key="2">
    <source>
        <dbReference type="Proteomes" id="UP000664859"/>
    </source>
</evidence>
<dbReference type="InterPro" id="IPR027746">
    <property type="entry name" value="TTL"/>
</dbReference>
<name>A0A835ZQ42_9STRA</name>
<dbReference type="GO" id="GO:0016874">
    <property type="term" value="F:ligase activity"/>
    <property type="evidence" value="ECO:0007669"/>
    <property type="project" value="UniProtKB-KW"/>
</dbReference>
<dbReference type="AlphaFoldDB" id="A0A835ZQ42"/>
<dbReference type="Proteomes" id="UP000664859">
    <property type="component" value="Unassembled WGS sequence"/>
</dbReference>
<dbReference type="SUPFAM" id="SSF56059">
    <property type="entry name" value="Glutathione synthetase ATP-binding domain-like"/>
    <property type="match status" value="1"/>
</dbReference>
<organism evidence="1 2">
    <name type="scientific">Tribonema minus</name>
    <dbReference type="NCBI Taxonomy" id="303371"/>
    <lineage>
        <taxon>Eukaryota</taxon>
        <taxon>Sar</taxon>
        <taxon>Stramenopiles</taxon>
        <taxon>Ochrophyta</taxon>
        <taxon>PX clade</taxon>
        <taxon>Xanthophyceae</taxon>
        <taxon>Tribonematales</taxon>
        <taxon>Tribonemataceae</taxon>
        <taxon>Tribonema</taxon>
    </lineage>
</organism>
<sequence>MSLDERLVIEPTEKYSVISVQGSTDEGGDVSYVALDVLCPYTASLVHKAFARRRKRWRVTNDSSKAQLHWGDYECLNWDEIVSGRVCGSSYCTRKGLSRKAQLSMYTNKYLSKVPTSPLKKAMPRTIIVDIWEAFDDKMTFNLGGDIASFGDDAGVRQCMSLSDRIDWALEAVRDAMAAAEARGGWILKASTLNKGAGVHLVTDFNDLRDVVHANHDIREWVLQEYIERPLLVHGRKFHLRAYVLAVGCLSVYLFDRVLLLSAHAPYAAGDFSDPLAHITNTARQCETAAFDEAASVGLLSDLATHLTRDGGMADGDAEAAVTGIVTAMRAITAELFRAFKGEFAVFAPLPHCFEHFGLDFMVDEALNVWLLEANPGPDFKQTGARLKPVIEQLMEDTARVCVDGEQCLAVGQAVGGLVLVYEEQWSGSKGTPTMRMI</sequence>
<proteinExistence type="predicted"/>
<evidence type="ECO:0000313" key="1">
    <source>
        <dbReference type="EMBL" id="KAG5192948.1"/>
    </source>
</evidence>
<protein>
    <submittedName>
        <fullName evidence="1">Tubulin-tyrosine ligase family-domain-containing protein</fullName>
    </submittedName>
</protein>
<dbReference type="Pfam" id="PF03133">
    <property type="entry name" value="TTL"/>
    <property type="match status" value="1"/>
</dbReference>
<dbReference type="InterPro" id="IPR004344">
    <property type="entry name" value="TTL/TTLL_fam"/>
</dbReference>
<dbReference type="PANTHER" id="PTHR47551:SF1">
    <property type="entry name" value="TUBULIN--TYROSINE LIGASE PBY1-RELATED"/>
    <property type="match status" value="1"/>
</dbReference>
<dbReference type="GO" id="GO:0000932">
    <property type="term" value="C:P-body"/>
    <property type="evidence" value="ECO:0007669"/>
    <property type="project" value="TreeGrafter"/>
</dbReference>
<keyword evidence="1" id="KW-0436">Ligase</keyword>
<comment type="caution">
    <text evidence="1">The sequence shown here is derived from an EMBL/GenBank/DDBJ whole genome shotgun (WGS) entry which is preliminary data.</text>
</comment>
<dbReference type="EMBL" id="JAFCMP010000001">
    <property type="protein sequence ID" value="KAG5192948.1"/>
    <property type="molecule type" value="Genomic_DNA"/>
</dbReference>
<dbReference type="PROSITE" id="PS51221">
    <property type="entry name" value="TTL"/>
    <property type="match status" value="1"/>
</dbReference>
<keyword evidence="2" id="KW-1185">Reference proteome</keyword>
<accession>A0A835ZQ42</accession>
<dbReference type="Gene3D" id="3.30.470.20">
    <property type="entry name" value="ATP-grasp fold, B domain"/>
    <property type="match status" value="1"/>
</dbReference>